<protein>
    <submittedName>
        <fullName evidence="2">Reverse transcriptase domain-containing protein</fullName>
    </submittedName>
</protein>
<keyword evidence="2" id="KW-0808">Transferase</keyword>
<keyword evidence="2" id="KW-0548">Nucleotidyltransferase</keyword>
<evidence type="ECO:0000313" key="3">
    <source>
        <dbReference type="Proteomes" id="UP001151760"/>
    </source>
</evidence>
<proteinExistence type="predicted"/>
<dbReference type="PANTHER" id="PTHR33067">
    <property type="entry name" value="RNA-DIRECTED DNA POLYMERASE-RELATED"/>
    <property type="match status" value="1"/>
</dbReference>
<dbReference type="Proteomes" id="UP001151760">
    <property type="component" value="Unassembled WGS sequence"/>
</dbReference>
<feature type="compositionally biased region" description="Basic and acidic residues" evidence="1">
    <location>
        <begin position="1"/>
        <end position="13"/>
    </location>
</feature>
<evidence type="ECO:0000313" key="2">
    <source>
        <dbReference type="EMBL" id="GJT03919.1"/>
    </source>
</evidence>
<keyword evidence="3" id="KW-1185">Reference proteome</keyword>
<dbReference type="InterPro" id="IPR021109">
    <property type="entry name" value="Peptidase_aspartic_dom_sf"/>
</dbReference>
<dbReference type="GO" id="GO:0003964">
    <property type="term" value="F:RNA-directed DNA polymerase activity"/>
    <property type="evidence" value="ECO:0007669"/>
    <property type="project" value="UniProtKB-KW"/>
</dbReference>
<comment type="caution">
    <text evidence="2">The sequence shown here is derived from an EMBL/GenBank/DDBJ whole genome shotgun (WGS) entry which is preliminary data.</text>
</comment>
<feature type="region of interest" description="Disordered" evidence="1">
    <location>
        <begin position="1"/>
        <end position="30"/>
    </location>
</feature>
<dbReference type="PANTHER" id="PTHR33067:SF35">
    <property type="entry name" value="ASPARTIC PEPTIDASE DDI1-TYPE DOMAIN-CONTAINING PROTEIN"/>
    <property type="match status" value="1"/>
</dbReference>
<name>A0ABQ5APF2_9ASTR</name>
<dbReference type="Gene3D" id="2.40.70.10">
    <property type="entry name" value="Acid Proteases"/>
    <property type="match status" value="1"/>
</dbReference>
<reference evidence="2" key="1">
    <citation type="journal article" date="2022" name="Int. J. Mol. Sci.">
        <title>Draft Genome of Tanacetum Coccineum: Genomic Comparison of Closely Related Tanacetum-Family Plants.</title>
        <authorList>
            <person name="Yamashiro T."/>
            <person name="Shiraishi A."/>
            <person name="Nakayama K."/>
            <person name="Satake H."/>
        </authorList>
    </citation>
    <scope>NUCLEOTIDE SEQUENCE</scope>
</reference>
<accession>A0ABQ5APF2</accession>
<gene>
    <name evidence="2" type="ORF">Tco_0838381</name>
</gene>
<reference evidence="2" key="2">
    <citation type="submission" date="2022-01" db="EMBL/GenBank/DDBJ databases">
        <authorList>
            <person name="Yamashiro T."/>
            <person name="Shiraishi A."/>
            <person name="Satake H."/>
            <person name="Nakayama K."/>
        </authorList>
    </citation>
    <scope>NUCLEOTIDE SEQUENCE</scope>
</reference>
<evidence type="ECO:0000256" key="1">
    <source>
        <dbReference type="SAM" id="MobiDB-lite"/>
    </source>
</evidence>
<organism evidence="2 3">
    <name type="scientific">Tanacetum coccineum</name>
    <dbReference type="NCBI Taxonomy" id="301880"/>
    <lineage>
        <taxon>Eukaryota</taxon>
        <taxon>Viridiplantae</taxon>
        <taxon>Streptophyta</taxon>
        <taxon>Embryophyta</taxon>
        <taxon>Tracheophyta</taxon>
        <taxon>Spermatophyta</taxon>
        <taxon>Magnoliopsida</taxon>
        <taxon>eudicotyledons</taxon>
        <taxon>Gunneridae</taxon>
        <taxon>Pentapetalae</taxon>
        <taxon>asterids</taxon>
        <taxon>campanulids</taxon>
        <taxon>Asterales</taxon>
        <taxon>Asteraceae</taxon>
        <taxon>Asteroideae</taxon>
        <taxon>Anthemideae</taxon>
        <taxon>Anthemidinae</taxon>
        <taxon>Tanacetum</taxon>
    </lineage>
</organism>
<dbReference type="Pfam" id="PF13650">
    <property type="entry name" value="Asp_protease_2"/>
    <property type="match status" value="1"/>
</dbReference>
<sequence length="548" mass="61910">MSNKMDQMKKVLMERPQGALSSNTDPNPREQVNYIMTRSGLTTAEPSIPTHVPPTPRVEVEKEPETLMDEVLTESTIRVPPPIVQPSPASTSFELLPAPVPSLVVTEQNPHQPPIPYQSRLNKEKLKDKADIQIHSFLQMFKKLYFNISFAEALDHMPKFAKMVKDLLTNKEKLLEMENTPLNENCSAVLLKKLPEKLGDTRRFLIPCDFYGLESCMALADLGASINLMPLSVWKTLSLPELTPTRMTLELVTRTVAYPTGIAEDVFVQVGKFTFPVDFVVVDYDVDPRVSLILGRPFLRTAHALVDVYCEKLTLRVGDEKLVFNVESTLKYPRKHGDESIHKIDILDITCEDHFHEVLNVQKSINPMSGSSTPSSDPVVASLSPSLTPFGDSDFILKEIDTFLAFNDLISSDIDDKKFDMEGDIRLINTLLNNDISNDLPPPLPVYEINETEKIKTSIDDPPNLELKDLPPHLEYAFLEGTSKLPIIIAKDLKREEKEQLLKVLKSHKRAIAWKISNIWGIDPNFCTHKILMENDFKPAEKFIKSLT</sequence>
<keyword evidence="2" id="KW-0695">RNA-directed DNA polymerase</keyword>
<dbReference type="SUPFAM" id="SSF50630">
    <property type="entry name" value="Acid proteases"/>
    <property type="match status" value="1"/>
</dbReference>
<dbReference type="CDD" id="cd00303">
    <property type="entry name" value="retropepsin_like"/>
    <property type="match status" value="1"/>
</dbReference>
<dbReference type="EMBL" id="BQNB010012467">
    <property type="protein sequence ID" value="GJT03919.1"/>
    <property type="molecule type" value="Genomic_DNA"/>
</dbReference>